<keyword evidence="13" id="KW-1185">Reference proteome</keyword>
<evidence type="ECO:0000259" key="11">
    <source>
        <dbReference type="Pfam" id="PF17941"/>
    </source>
</evidence>
<evidence type="ECO:0000256" key="3">
    <source>
        <dbReference type="ARBA" id="ARBA00022741"/>
    </source>
</evidence>
<dbReference type="SUPFAM" id="SSF56024">
    <property type="entry name" value="Phospholipase D/nuclease"/>
    <property type="match status" value="2"/>
</dbReference>
<dbReference type="Gene3D" id="3.30.870.10">
    <property type="entry name" value="Endonuclease Chain A"/>
    <property type="match status" value="2"/>
</dbReference>
<keyword evidence="3 6" id="KW-0547">Nucleotide-binding</keyword>
<feature type="binding site" evidence="6">
    <location>
        <position position="601"/>
    </location>
    <ligand>
        <name>ATP</name>
        <dbReference type="ChEBI" id="CHEBI:30616"/>
    </ligand>
</feature>
<dbReference type="RefSeq" id="WP_072658678.1">
    <property type="nucleotide sequence ID" value="NZ_BDFD01000002.1"/>
</dbReference>
<sequence>MTEQAVIDLEHSDLYLNRDMSILQFNRRVFELAADTSLPLLERLRFLCISSTNMDEFFEVRVAVQKHRLAMGSLSTAADGLTAGEILSQVRGRVESLVADQYRLLNETLLPALEDEGVRILRRADWNEEQAAWIRRFFRRELLPLLTPIGLDPAHPFPRLLSKILNFVVSLEGKDAFGRESHYAIVQAPRSLPRVIRLPDQIAGSEHGFVLLSSIIHAHVGDFFPGMEAKACHQFRITRNSGLLVDEEDVVDLKQAVAGELLERRFSKEVRLEVSQRCPQELVEFLLHQFALEHSDLYRVDGLVNLYRLAAIYDEVDRADLKFPVFEAGVPQQLCVENPNLFEIIQQGDVLLHHPFQSFAPVVELLNQAAADPDVLVIKQTMYRVVPDSPLVDALVRAARANKEVVAVIELMARFNEEENIALANRFSAAGVQVVYGVVGYKTHCKMLMVVRREGKKLRRYVHLGTGNYHTVTSSFYTDFGLLSCDPELGEDVHKLFQQLTGLGKATRLKAMLSAPFTLQKGLLERIERETEIARAGGDAGIRAKVNGLEEPEIIRALYRASQAGVKIDLVVRGICCLRPGIAGVSENIRIRSVLGRFLEHTRVYYFHNSGESEVFCASADWMGRNLLRRVETCFPVRDAVLKKEVIAQGLTPYMSDNTGTWQLKADGSYQRVQSRTQLKSAQLMLMQKLGTLKE</sequence>
<evidence type="ECO:0000256" key="6">
    <source>
        <dbReference type="HAMAP-Rule" id="MF_00347"/>
    </source>
</evidence>
<dbReference type="InterPro" id="IPR003414">
    <property type="entry name" value="PP_kinase"/>
</dbReference>
<dbReference type="SUPFAM" id="SSF143724">
    <property type="entry name" value="PHP14-like"/>
    <property type="match status" value="1"/>
</dbReference>
<comment type="caution">
    <text evidence="12">The sequence shown here is derived from an EMBL/GenBank/DDBJ whole genome shotgun (WGS) entry which is preliminary data.</text>
</comment>
<dbReference type="Pfam" id="PF02503">
    <property type="entry name" value="PP_kinase"/>
    <property type="match status" value="1"/>
</dbReference>
<comment type="function">
    <text evidence="6 7">Catalyzes the reversible transfer of the terminal phosphate of ATP to form a long-chain polyphosphate (polyP).</text>
</comment>
<dbReference type="PANTHER" id="PTHR30218">
    <property type="entry name" value="POLYPHOSPHATE KINASE"/>
    <property type="match status" value="1"/>
</dbReference>
<dbReference type="Pfam" id="PF17941">
    <property type="entry name" value="PP_kinase_C_1"/>
    <property type="match status" value="1"/>
</dbReference>
<dbReference type="InterPro" id="IPR024953">
    <property type="entry name" value="PP_kinase_middle"/>
</dbReference>
<dbReference type="STRING" id="1921010.MMIC_P0437"/>
<evidence type="ECO:0000256" key="4">
    <source>
        <dbReference type="ARBA" id="ARBA00022777"/>
    </source>
</evidence>
<name>A0A1L8CKR7_9PROT</name>
<feature type="binding site" evidence="6">
    <location>
        <position position="53"/>
    </location>
    <ligand>
        <name>ATP</name>
        <dbReference type="ChEBI" id="CHEBI:30616"/>
    </ligand>
</feature>
<dbReference type="SUPFAM" id="SSF140356">
    <property type="entry name" value="PPK N-terminal domain-like"/>
    <property type="match status" value="1"/>
</dbReference>
<comment type="catalytic activity">
    <reaction evidence="6 7">
        <text>[phosphate](n) + ATP = [phosphate](n+1) + ADP</text>
        <dbReference type="Rhea" id="RHEA:19573"/>
        <dbReference type="Rhea" id="RHEA-COMP:9859"/>
        <dbReference type="Rhea" id="RHEA-COMP:14280"/>
        <dbReference type="ChEBI" id="CHEBI:16838"/>
        <dbReference type="ChEBI" id="CHEBI:30616"/>
        <dbReference type="ChEBI" id="CHEBI:456216"/>
        <dbReference type="EC" id="2.7.4.1"/>
    </reaction>
</comment>
<evidence type="ECO:0000256" key="7">
    <source>
        <dbReference type="RuleBase" id="RU003800"/>
    </source>
</evidence>
<dbReference type="InterPro" id="IPR025198">
    <property type="entry name" value="PPK_N_dom"/>
</dbReference>
<dbReference type="NCBIfam" id="NF003917">
    <property type="entry name" value="PRK05443.1-1"/>
    <property type="match status" value="1"/>
</dbReference>
<dbReference type="GO" id="GO:0006799">
    <property type="term" value="P:polyphosphate biosynthetic process"/>
    <property type="evidence" value="ECO:0007669"/>
    <property type="project" value="UniProtKB-UniRule"/>
</dbReference>
<feature type="domain" description="Polyphosphate kinase middle" evidence="8">
    <location>
        <begin position="129"/>
        <end position="311"/>
    </location>
</feature>
<dbReference type="EMBL" id="BDFD01000002">
    <property type="protein sequence ID" value="GAV19503.1"/>
    <property type="molecule type" value="Genomic_DNA"/>
</dbReference>
<proteinExistence type="inferred from homology"/>
<evidence type="ECO:0000259" key="10">
    <source>
        <dbReference type="Pfam" id="PF13090"/>
    </source>
</evidence>
<dbReference type="GO" id="GO:0009358">
    <property type="term" value="C:polyphosphate kinase complex"/>
    <property type="evidence" value="ECO:0007669"/>
    <property type="project" value="InterPro"/>
</dbReference>
<evidence type="ECO:0000313" key="12">
    <source>
        <dbReference type="EMBL" id="GAV19503.1"/>
    </source>
</evidence>
<gene>
    <name evidence="6" type="primary">ppk</name>
    <name evidence="12" type="ORF">MMIC_P0437</name>
</gene>
<dbReference type="PANTHER" id="PTHR30218:SF0">
    <property type="entry name" value="POLYPHOSPHATE KINASE"/>
    <property type="match status" value="1"/>
</dbReference>
<feature type="binding site" evidence="6">
    <location>
        <position position="573"/>
    </location>
    <ligand>
        <name>ATP</name>
        <dbReference type="ChEBI" id="CHEBI:30616"/>
    </ligand>
</feature>
<keyword evidence="6" id="KW-0479">Metal-binding</keyword>
<evidence type="ECO:0000256" key="1">
    <source>
        <dbReference type="ARBA" id="ARBA00022553"/>
    </source>
</evidence>
<dbReference type="Gene3D" id="3.30.1840.10">
    <property type="entry name" value="Polyphosphate kinase middle domain"/>
    <property type="match status" value="1"/>
</dbReference>
<dbReference type="GO" id="GO:0008976">
    <property type="term" value="F:polyphosphate kinase activity"/>
    <property type="evidence" value="ECO:0007669"/>
    <property type="project" value="UniProtKB-UniRule"/>
</dbReference>
<protein>
    <recommendedName>
        <fullName evidence="6 7">Polyphosphate kinase</fullName>
        <ecNumber evidence="6 7">2.7.4.1</ecNumber>
    </recommendedName>
    <alternativeName>
        <fullName evidence="6">ATP-polyphosphate phosphotransferase</fullName>
    </alternativeName>
    <alternativeName>
        <fullName evidence="6">Polyphosphoric acid kinase</fullName>
    </alternativeName>
</protein>
<feature type="domain" description="Polyphosphate kinase N-terminal" evidence="9">
    <location>
        <begin position="15"/>
        <end position="120"/>
    </location>
</feature>
<comment type="cofactor">
    <cofactor evidence="6">
        <name>Mg(2+)</name>
        <dbReference type="ChEBI" id="CHEBI:18420"/>
    </cofactor>
</comment>
<dbReference type="GO" id="GO:0005524">
    <property type="term" value="F:ATP binding"/>
    <property type="evidence" value="ECO:0007669"/>
    <property type="project" value="UniProtKB-KW"/>
</dbReference>
<dbReference type="CDD" id="cd09168">
    <property type="entry name" value="PLDc_PaPPK1_C2_like"/>
    <property type="match status" value="1"/>
</dbReference>
<reference evidence="12 13" key="1">
    <citation type="journal article" date="2017" name="Arch. Microbiol.">
        <title>Mariprofundus micogutta sp. nov., a novel iron-oxidizing zetaproteobacterium isolated from a deep-sea hydrothermal field at the Bayonnaise knoll of the Izu-Ogasawara arc, and a description of Mariprofundales ord. nov. and Zetaproteobacteria classis nov.</title>
        <authorList>
            <person name="Makita H."/>
            <person name="Tanaka E."/>
            <person name="Mitsunobu S."/>
            <person name="Miyazaki M."/>
            <person name="Nunoura T."/>
            <person name="Uematsu K."/>
            <person name="Takaki Y."/>
            <person name="Nishi S."/>
            <person name="Shimamura S."/>
            <person name="Takai K."/>
        </authorList>
    </citation>
    <scope>NUCLEOTIDE SEQUENCE [LARGE SCALE GENOMIC DNA]</scope>
    <source>
        <strain evidence="12 13">ET2</strain>
    </source>
</reference>
<feature type="active site" description="Phosphohistidine intermediate" evidence="6">
    <location>
        <position position="444"/>
    </location>
</feature>
<dbReference type="NCBIfam" id="TIGR03705">
    <property type="entry name" value="poly_P_kin"/>
    <property type="match status" value="1"/>
</dbReference>
<evidence type="ECO:0000256" key="5">
    <source>
        <dbReference type="ARBA" id="ARBA00022840"/>
    </source>
</evidence>
<dbReference type="Pfam" id="PF13089">
    <property type="entry name" value="PP_kinase_N"/>
    <property type="match status" value="1"/>
</dbReference>
<feature type="domain" description="Polyphosphate kinase C-terminal" evidence="10">
    <location>
        <begin position="513"/>
        <end position="678"/>
    </location>
</feature>
<comment type="similarity">
    <text evidence="6 7">Belongs to the polyphosphate kinase 1 (PPK1) family.</text>
</comment>
<organism evidence="12 13">
    <name type="scientific">Mariprofundus micogutta</name>
    <dbReference type="NCBI Taxonomy" id="1921010"/>
    <lineage>
        <taxon>Bacteria</taxon>
        <taxon>Pseudomonadati</taxon>
        <taxon>Pseudomonadota</taxon>
        <taxon>Candidatius Mariprofundia</taxon>
        <taxon>Mariprofundales</taxon>
        <taxon>Mariprofundaceae</taxon>
        <taxon>Mariprofundus</taxon>
    </lineage>
</organism>
<keyword evidence="5 6" id="KW-0067">ATP-binding</keyword>
<comment type="PTM">
    <text evidence="6 7">An intermediate of this reaction is the autophosphorylated ppk in which a phosphate is covalently linked to a histidine residue through a N-P bond.</text>
</comment>
<keyword evidence="1 6" id="KW-0597">Phosphoprotein</keyword>
<keyword evidence="2 6" id="KW-0808">Transferase</keyword>
<dbReference type="InterPro" id="IPR025200">
    <property type="entry name" value="PPK_C_dom2"/>
</dbReference>
<dbReference type="GO" id="GO:0046872">
    <property type="term" value="F:metal ion binding"/>
    <property type="evidence" value="ECO:0007669"/>
    <property type="project" value="UniProtKB-KW"/>
</dbReference>
<dbReference type="OrthoDB" id="5287248at2"/>
<dbReference type="NCBIfam" id="NF003918">
    <property type="entry name" value="PRK05443.1-2"/>
    <property type="match status" value="1"/>
</dbReference>
<dbReference type="InterPro" id="IPR036830">
    <property type="entry name" value="PP_kinase_middle_dom_sf"/>
</dbReference>
<evidence type="ECO:0000259" key="9">
    <source>
        <dbReference type="Pfam" id="PF13089"/>
    </source>
</evidence>
<dbReference type="Pfam" id="PF13090">
    <property type="entry name" value="PP_kinase_C"/>
    <property type="match status" value="1"/>
</dbReference>
<dbReference type="NCBIfam" id="NF003921">
    <property type="entry name" value="PRK05443.2-2"/>
    <property type="match status" value="1"/>
</dbReference>
<evidence type="ECO:0000259" key="8">
    <source>
        <dbReference type="Pfam" id="PF02503"/>
    </source>
</evidence>
<dbReference type="HAMAP" id="MF_00347">
    <property type="entry name" value="Polyphosphate_kinase"/>
    <property type="match status" value="1"/>
</dbReference>
<feature type="binding site" evidence="6">
    <location>
        <position position="414"/>
    </location>
    <ligand>
        <name>Mg(2+)</name>
        <dbReference type="ChEBI" id="CHEBI:18420"/>
    </ligand>
</feature>
<dbReference type="PIRSF" id="PIRSF015589">
    <property type="entry name" value="PP_kinase"/>
    <property type="match status" value="1"/>
</dbReference>
<dbReference type="Gene3D" id="1.20.58.310">
    <property type="entry name" value="Polyphosphate kinase N-terminal domain"/>
    <property type="match status" value="1"/>
</dbReference>
<dbReference type="AlphaFoldDB" id="A0A1L8CKR7"/>
<feature type="binding site" evidence="6">
    <location>
        <position position="384"/>
    </location>
    <ligand>
        <name>Mg(2+)</name>
        <dbReference type="ChEBI" id="CHEBI:18420"/>
    </ligand>
</feature>
<keyword evidence="6" id="KW-0460">Magnesium</keyword>
<accession>A0A1L8CKR7</accession>
<evidence type="ECO:0000313" key="13">
    <source>
        <dbReference type="Proteomes" id="UP000231632"/>
    </source>
</evidence>
<evidence type="ECO:0000256" key="2">
    <source>
        <dbReference type="ARBA" id="ARBA00022679"/>
    </source>
</evidence>
<dbReference type="InterPro" id="IPR036832">
    <property type="entry name" value="PPK_N_dom_sf"/>
</dbReference>
<dbReference type="EC" id="2.7.4.1" evidence="6 7"/>
<keyword evidence="4 6" id="KW-0418">Kinase</keyword>
<dbReference type="Proteomes" id="UP000231632">
    <property type="component" value="Unassembled WGS sequence"/>
</dbReference>
<feature type="domain" description="Polyphosphate kinase C-terminal" evidence="11">
    <location>
        <begin position="340"/>
        <end position="503"/>
    </location>
</feature>
<feature type="binding site" evidence="6">
    <location>
        <position position="477"/>
    </location>
    <ligand>
        <name>ATP</name>
        <dbReference type="ChEBI" id="CHEBI:30616"/>
    </ligand>
</feature>
<dbReference type="InterPro" id="IPR041108">
    <property type="entry name" value="PP_kinase_C_1"/>
</dbReference>